<keyword evidence="6" id="KW-0378">Hydrolase</keyword>
<name>A0A9E2KBM5_9FIRM</name>
<dbReference type="Gene3D" id="1.20.1540.10">
    <property type="entry name" value="Rhomboid-like"/>
    <property type="match status" value="1"/>
</dbReference>
<dbReference type="GO" id="GO:0008233">
    <property type="term" value="F:peptidase activity"/>
    <property type="evidence" value="ECO:0007669"/>
    <property type="project" value="UniProtKB-KW"/>
</dbReference>
<reference evidence="6" key="2">
    <citation type="submission" date="2021-04" db="EMBL/GenBank/DDBJ databases">
        <authorList>
            <person name="Gilroy R."/>
        </authorList>
    </citation>
    <scope>NUCLEOTIDE SEQUENCE</scope>
    <source>
        <strain evidence="6">B5-657</strain>
    </source>
</reference>
<dbReference type="AlphaFoldDB" id="A0A9E2KBM5"/>
<evidence type="ECO:0000256" key="2">
    <source>
        <dbReference type="ARBA" id="ARBA00022692"/>
    </source>
</evidence>
<feature type="transmembrane region" description="Helical" evidence="5">
    <location>
        <begin position="100"/>
        <end position="121"/>
    </location>
</feature>
<feature type="transmembrane region" description="Helical" evidence="5">
    <location>
        <begin position="20"/>
        <end position="45"/>
    </location>
</feature>
<evidence type="ECO:0000313" key="7">
    <source>
        <dbReference type="Proteomes" id="UP000824229"/>
    </source>
</evidence>
<evidence type="ECO:0000313" key="6">
    <source>
        <dbReference type="EMBL" id="MBU3804534.1"/>
    </source>
</evidence>
<gene>
    <name evidence="6" type="ORF">H9872_07240</name>
</gene>
<feature type="transmembrane region" description="Helical" evidence="5">
    <location>
        <begin position="159"/>
        <end position="181"/>
    </location>
</feature>
<evidence type="ECO:0000256" key="4">
    <source>
        <dbReference type="ARBA" id="ARBA00023136"/>
    </source>
</evidence>
<proteinExistence type="predicted"/>
<reference evidence="6" key="1">
    <citation type="journal article" date="2021" name="PeerJ">
        <title>Extensive microbial diversity within the chicken gut microbiome revealed by metagenomics and culture.</title>
        <authorList>
            <person name="Gilroy R."/>
            <person name="Ravi A."/>
            <person name="Getino M."/>
            <person name="Pursley I."/>
            <person name="Horton D.L."/>
            <person name="Alikhan N.F."/>
            <person name="Baker D."/>
            <person name="Gharbi K."/>
            <person name="Hall N."/>
            <person name="Watson M."/>
            <person name="Adriaenssens E.M."/>
            <person name="Foster-Nyarko E."/>
            <person name="Jarju S."/>
            <person name="Secka A."/>
            <person name="Antonio M."/>
            <person name="Oren A."/>
            <person name="Chaudhuri R.R."/>
            <person name="La Ragione R."/>
            <person name="Hildebrand F."/>
            <person name="Pallen M.J."/>
        </authorList>
    </citation>
    <scope>NUCLEOTIDE SEQUENCE</scope>
    <source>
        <strain evidence="6">B5-657</strain>
    </source>
</reference>
<sequence length="281" mass="32649">MNFLDKMQRKYGKFAIPNLMLYIMLGQTIVLFYSLLLNSSLLNLLYFNPILIMRGQIWRLFTFVFIPNTTSPIFFLFAAFLYYSIGSALEHAWGTFKFNVYYLLGMIFNMLGLLIVQLIFYRDTVSASYFYVSMYANITIYLNLSLFLAYAVLYPEVQFLLYGILPIKVKYLAAIDVIFLAYGLISGTVGDRVLVIVSLLNFLLFFGSKLLRSRPTTTQKQFKVQQRELKQGPPIKVAFHKCSVCGKTELTDPDMEFRYCSKCNGNYEYCMDHLHNHTHIE</sequence>
<evidence type="ECO:0000256" key="3">
    <source>
        <dbReference type="ARBA" id="ARBA00022989"/>
    </source>
</evidence>
<dbReference type="GO" id="GO:0006508">
    <property type="term" value="P:proteolysis"/>
    <property type="evidence" value="ECO:0007669"/>
    <property type="project" value="UniProtKB-KW"/>
</dbReference>
<keyword evidence="3 5" id="KW-1133">Transmembrane helix</keyword>
<protein>
    <submittedName>
        <fullName evidence="6">Rhomboid family intramembrane serine protease</fullName>
    </submittedName>
</protein>
<organism evidence="6 7">
    <name type="scientific">Candidatus Cellulosilyticum pullistercoris</name>
    <dbReference type="NCBI Taxonomy" id="2838521"/>
    <lineage>
        <taxon>Bacteria</taxon>
        <taxon>Bacillati</taxon>
        <taxon>Bacillota</taxon>
        <taxon>Clostridia</taxon>
        <taxon>Lachnospirales</taxon>
        <taxon>Cellulosilyticaceae</taxon>
        <taxon>Cellulosilyticum</taxon>
    </lineage>
</organism>
<keyword evidence="6" id="KW-0645">Protease</keyword>
<feature type="transmembrane region" description="Helical" evidence="5">
    <location>
        <begin position="57"/>
        <end position="85"/>
    </location>
</feature>
<dbReference type="Proteomes" id="UP000824229">
    <property type="component" value="Unassembled WGS sequence"/>
</dbReference>
<feature type="transmembrane region" description="Helical" evidence="5">
    <location>
        <begin position="128"/>
        <end position="153"/>
    </location>
</feature>
<keyword evidence="2 5" id="KW-0812">Transmembrane</keyword>
<comment type="caution">
    <text evidence="6">The sequence shown here is derived from an EMBL/GenBank/DDBJ whole genome shotgun (WGS) entry which is preliminary data.</text>
</comment>
<dbReference type="SUPFAM" id="SSF144091">
    <property type="entry name" value="Rhomboid-like"/>
    <property type="match status" value="1"/>
</dbReference>
<evidence type="ECO:0000256" key="1">
    <source>
        <dbReference type="ARBA" id="ARBA00004141"/>
    </source>
</evidence>
<dbReference type="InterPro" id="IPR035952">
    <property type="entry name" value="Rhomboid-like_sf"/>
</dbReference>
<dbReference type="GO" id="GO:0016020">
    <property type="term" value="C:membrane"/>
    <property type="evidence" value="ECO:0007669"/>
    <property type="project" value="UniProtKB-SubCell"/>
</dbReference>
<evidence type="ECO:0000256" key="5">
    <source>
        <dbReference type="SAM" id="Phobius"/>
    </source>
</evidence>
<dbReference type="EMBL" id="JAHLFQ010000162">
    <property type="protein sequence ID" value="MBU3804534.1"/>
    <property type="molecule type" value="Genomic_DNA"/>
</dbReference>
<feature type="transmembrane region" description="Helical" evidence="5">
    <location>
        <begin position="193"/>
        <end position="211"/>
    </location>
</feature>
<accession>A0A9E2KBM5</accession>
<comment type="subcellular location">
    <subcellularLocation>
        <location evidence="1">Membrane</location>
        <topology evidence="1">Multi-pass membrane protein</topology>
    </subcellularLocation>
</comment>
<keyword evidence="4 5" id="KW-0472">Membrane</keyword>